<proteinExistence type="predicted"/>
<keyword evidence="2" id="KW-1185">Reference proteome</keyword>
<organism evidence="1 2">
    <name type="scientific">Pythium insidiosum</name>
    <name type="common">Pythiosis disease agent</name>
    <dbReference type="NCBI Taxonomy" id="114742"/>
    <lineage>
        <taxon>Eukaryota</taxon>
        <taxon>Sar</taxon>
        <taxon>Stramenopiles</taxon>
        <taxon>Oomycota</taxon>
        <taxon>Peronosporomycetes</taxon>
        <taxon>Pythiales</taxon>
        <taxon>Pythiaceae</taxon>
        <taxon>Pythium</taxon>
    </lineage>
</organism>
<dbReference type="EMBL" id="JAKCXM010000113">
    <property type="protein sequence ID" value="KAJ0402019.1"/>
    <property type="molecule type" value="Genomic_DNA"/>
</dbReference>
<gene>
    <name evidence="1" type="ORF">P43SY_006534</name>
</gene>
<sequence length="115" mass="12327">MGNTCSSERAVATTKHTTTNARVLSADTNSNERILVTGASGQLGRATLRHLLETLRGITAATGWPEAVTTILASFDVNAAAGFAGDVTDDFFQLTGQRPQSFAMWLQQHKTQFQA</sequence>
<protein>
    <submittedName>
        <fullName evidence="1">Uncharacterized protein</fullName>
    </submittedName>
</protein>
<dbReference type="AlphaFoldDB" id="A0AAD5LI87"/>
<reference evidence="1" key="1">
    <citation type="submission" date="2021-12" db="EMBL/GenBank/DDBJ databases">
        <title>Prjna785345.</title>
        <authorList>
            <person name="Rujirawat T."/>
            <person name="Krajaejun T."/>
        </authorList>
    </citation>
    <scope>NUCLEOTIDE SEQUENCE</scope>
    <source>
        <strain evidence="1">Pi057C3</strain>
    </source>
</reference>
<name>A0AAD5LI87_PYTIN</name>
<dbReference type="Proteomes" id="UP001209570">
    <property type="component" value="Unassembled WGS sequence"/>
</dbReference>
<dbReference type="Gene3D" id="3.40.50.720">
    <property type="entry name" value="NAD(P)-binding Rossmann-like Domain"/>
    <property type="match status" value="1"/>
</dbReference>
<dbReference type="InterPro" id="IPR036291">
    <property type="entry name" value="NAD(P)-bd_dom_sf"/>
</dbReference>
<dbReference type="SUPFAM" id="SSF51735">
    <property type="entry name" value="NAD(P)-binding Rossmann-fold domains"/>
    <property type="match status" value="1"/>
</dbReference>
<evidence type="ECO:0000313" key="1">
    <source>
        <dbReference type="EMBL" id="KAJ0402019.1"/>
    </source>
</evidence>
<accession>A0AAD5LI87</accession>
<evidence type="ECO:0000313" key="2">
    <source>
        <dbReference type="Proteomes" id="UP001209570"/>
    </source>
</evidence>
<comment type="caution">
    <text evidence="1">The sequence shown here is derived from an EMBL/GenBank/DDBJ whole genome shotgun (WGS) entry which is preliminary data.</text>
</comment>